<keyword evidence="4" id="KW-1185">Reference proteome</keyword>
<evidence type="ECO:0000259" key="2">
    <source>
        <dbReference type="PROSITE" id="PS50263"/>
    </source>
</evidence>
<evidence type="ECO:0000256" key="1">
    <source>
        <dbReference type="ARBA" id="ARBA00022801"/>
    </source>
</evidence>
<name>A0A7L4YUN0_9ACTN</name>
<feature type="domain" description="CN hydrolase" evidence="2">
    <location>
        <begin position="1"/>
        <end position="230"/>
    </location>
</feature>
<evidence type="ECO:0000313" key="3">
    <source>
        <dbReference type="EMBL" id="QHC02514.1"/>
    </source>
</evidence>
<evidence type="ECO:0000313" key="4">
    <source>
        <dbReference type="Proteomes" id="UP000463857"/>
    </source>
</evidence>
<dbReference type="Pfam" id="PF00795">
    <property type="entry name" value="CN_hydrolase"/>
    <property type="match status" value="1"/>
</dbReference>
<dbReference type="InterPro" id="IPR003010">
    <property type="entry name" value="C-N_Hydrolase"/>
</dbReference>
<keyword evidence="1 3" id="KW-0378">Hydrolase</keyword>
<dbReference type="CDD" id="cd07197">
    <property type="entry name" value="nitrilase"/>
    <property type="match status" value="1"/>
</dbReference>
<sequence length="236" mass="24764">MRVTVAQPVTAALDVTVNALEHARLVDESRARLVVFPELSITGYELSADPIDPNDRRLDPITAACERAGAVALVGAPVCEDGERFIAMLRVDGDGSEIVYRKQFVGGDEPSYFTSGRETGVLRLDGWRIGLGICKDTGSARHIAAMVRAGIDLYVAGVVHHSYERDEQEARALVIARACGASVAFASHAGPTGGGYTDPLGCSSIWTREGAAIASVDDQPGRLATADLVADGGIAG</sequence>
<protein>
    <submittedName>
        <fullName evidence="3">Carbon-nitrogen hydrolase family protein</fullName>
    </submittedName>
</protein>
<dbReference type="PANTHER" id="PTHR43674">
    <property type="entry name" value="NITRILASE C965.09-RELATED"/>
    <property type="match status" value="1"/>
</dbReference>
<accession>A0A7L4YUN0</accession>
<organism evidence="3 4">
    <name type="scientific">Epidermidibacterium keratini</name>
    <dbReference type="NCBI Taxonomy" id="1891644"/>
    <lineage>
        <taxon>Bacteria</taxon>
        <taxon>Bacillati</taxon>
        <taxon>Actinomycetota</taxon>
        <taxon>Actinomycetes</taxon>
        <taxon>Sporichthyales</taxon>
        <taxon>Sporichthyaceae</taxon>
        <taxon>Epidermidibacterium</taxon>
    </lineage>
</organism>
<dbReference type="GO" id="GO:0050126">
    <property type="term" value="F:N-carbamoylputrescine amidase activity"/>
    <property type="evidence" value="ECO:0007669"/>
    <property type="project" value="TreeGrafter"/>
</dbReference>
<dbReference type="SUPFAM" id="SSF56317">
    <property type="entry name" value="Carbon-nitrogen hydrolase"/>
    <property type="match status" value="1"/>
</dbReference>
<dbReference type="Gene3D" id="3.60.110.10">
    <property type="entry name" value="Carbon-nitrogen hydrolase"/>
    <property type="match status" value="1"/>
</dbReference>
<dbReference type="GO" id="GO:0033388">
    <property type="term" value="P:putrescine biosynthetic process from arginine"/>
    <property type="evidence" value="ECO:0007669"/>
    <property type="project" value="TreeGrafter"/>
</dbReference>
<dbReference type="AlphaFoldDB" id="A0A7L4YUN0"/>
<dbReference type="PANTHER" id="PTHR43674:SF2">
    <property type="entry name" value="BETA-UREIDOPROPIONASE"/>
    <property type="match status" value="1"/>
</dbReference>
<dbReference type="InterPro" id="IPR036526">
    <property type="entry name" value="C-N_Hydrolase_sf"/>
</dbReference>
<dbReference type="PROSITE" id="PS50263">
    <property type="entry name" value="CN_HYDROLASE"/>
    <property type="match status" value="1"/>
</dbReference>
<gene>
    <name evidence="3" type="ORF">EK0264_16750</name>
</gene>
<dbReference type="InterPro" id="IPR050345">
    <property type="entry name" value="Aliph_Amidase/BUP"/>
</dbReference>
<dbReference type="Proteomes" id="UP000463857">
    <property type="component" value="Chromosome"/>
</dbReference>
<proteinExistence type="predicted"/>
<dbReference type="InParanoid" id="A0A7L4YUN0"/>
<dbReference type="KEGG" id="eke:EK0264_16750"/>
<reference evidence="3 4" key="1">
    <citation type="journal article" date="2018" name="Int. J. Syst. Evol. Microbiol.">
        <title>Epidermidibacterium keratini gen. nov., sp. nov., a member of the family Sporichthyaceae, isolated from keratin epidermis.</title>
        <authorList>
            <person name="Lee D.G."/>
            <person name="Trujillo M.E."/>
            <person name="Kang S."/>
            <person name="Nam J.J."/>
            <person name="Kim Y.J."/>
        </authorList>
    </citation>
    <scope>NUCLEOTIDE SEQUENCE [LARGE SCALE GENOMIC DNA]</scope>
    <source>
        <strain evidence="3 4">EPI-7</strain>
    </source>
</reference>
<dbReference type="OrthoDB" id="4532287at2"/>
<dbReference type="EMBL" id="CP047156">
    <property type="protein sequence ID" value="QHC02514.1"/>
    <property type="molecule type" value="Genomic_DNA"/>
</dbReference>